<keyword evidence="3" id="KW-0732">Signal</keyword>
<name>A0AAV7PWC1_PLEWA</name>
<feature type="domain" description="VWFD" evidence="8">
    <location>
        <begin position="15"/>
        <end position="195"/>
    </location>
</feature>
<dbReference type="SMART" id="SM00832">
    <property type="entry name" value="C8"/>
    <property type="match status" value="2"/>
</dbReference>
<dbReference type="GO" id="GO:0005886">
    <property type="term" value="C:plasma membrane"/>
    <property type="evidence" value="ECO:0007669"/>
    <property type="project" value="UniProtKB-SubCell"/>
</dbReference>
<evidence type="ECO:0000313" key="10">
    <source>
        <dbReference type="Proteomes" id="UP001066276"/>
    </source>
</evidence>
<comment type="subcellular location">
    <subcellularLocation>
        <location evidence="1">Cell membrane</location>
    </subcellularLocation>
</comment>
<dbReference type="InterPro" id="IPR014853">
    <property type="entry name" value="VWF/SSPO/ZAN-like_Cys-rich_dom"/>
</dbReference>
<dbReference type="InterPro" id="IPR025615">
    <property type="entry name" value="TILa_dom"/>
</dbReference>
<dbReference type="PANTHER" id="PTHR46160:SF9">
    <property type="entry name" value="PROTEIN PRY2-RELATED"/>
    <property type="match status" value="1"/>
</dbReference>
<dbReference type="Pfam" id="PF01826">
    <property type="entry name" value="TIL"/>
    <property type="match status" value="2"/>
</dbReference>
<dbReference type="SMART" id="SM00215">
    <property type="entry name" value="VWC_out"/>
    <property type="match status" value="2"/>
</dbReference>
<evidence type="ECO:0000256" key="2">
    <source>
        <dbReference type="ARBA" id="ARBA00022475"/>
    </source>
</evidence>
<feature type="domain" description="VWFD" evidence="8">
    <location>
        <begin position="793"/>
        <end position="876"/>
    </location>
</feature>
<evidence type="ECO:0000256" key="3">
    <source>
        <dbReference type="ARBA" id="ARBA00022729"/>
    </source>
</evidence>
<keyword evidence="6" id="KW-1015">Disulfide bond</keyword>
<evidence type="ECO:0000313" key="9">
    <source>
        <dbReference type="EMBL" id="KAJ1132330.1"/>
    </source>
</evidence>
<evidence type="ECO:0000256" key="7">
    <source>
        <dbReference type="ARBA" id="ARBA00023180"/>
    </source>
</evidence>
<evidence type="ECO:0000256" key="5">
    <source>
        <dbReference type="ARBA" id="ARBA00023136"/>
    </source>
</evidence>
<dbReference type="InterPro" id="IPR002919">
    <property type="entry name" value="TIL_dom"/>
</dbReference>
<dbReference type="CDD" id="cd19941">
    <property type="entry name" value="TIL"/>
    <property type="match status" value="2"/>
</dbReference>
<dbReference type="SUPFAM" id="SSF57567">
    <property type="entry name" value="Serine protease inhibitors"/>
    <property type="match status" value="2"/>
</dbReference>
<organism evidence="9 10">
    <name type="scientific">Pleurodeles waltl</name>
    <name type="common">Iberian ribbed newt</name>
    <dbReference type="NCBI Taxonomy" id="8319"/>
    <lineage>
        <taxon>Eukaryota</taxon>
        <taxon>Metazoa</taxon>
        <taxon>Chordata</taxon>
        <taxon>Craniata</taxon>
        <taxon>Vertebrata</taxon>
        <taxon>Euteleostomi</taxon>
        <taxon>Amphibia</taxon>
        <taxon>Batrachia</taxon>
        <taxon>Caudata</taxon>
        <taxon>Salamandroidea</taxon>
        <taxon>Salamandridae</taxon>
        <taxon>Pleurodelinae</taxon>
        <taxon>Pleurodeles</taxon>
    </lineage>
</organism>
<dbReference type="EMBL" id="JANPWB010000011">
    <property type="protein sequence ID" value="KAJ1132330.1"/>
    <property type="molecule type" value="Genomic_DNA"/>
</dbReference>
<comment type="caution">
    <text evidence="9">The sequence shown here is derived from an EMBL/GenBank/DDBJ whole genome shotgun (WGS) entry which is preliminary data.</text>
</comment>
<dbReference type="InterPro" id="IPR001846">
    <property type="entry name" value="VWF_type-D"/>
</dbReference>
<protein>
    <recommendedName>
        <fullName evidence="8">VWFD domain-containing protein</fullName>
    </recommendedName>
</protein>
<dbReference type="FunFam" id="2.10.25.10:FF:000055">
    <property type="entry name" value="alpha-tectorin isoform X1"/>
    <property type="match status" value="2"/>
</dbReference>
<evidence type="ECO:0000256" key="4">
    <source>
        <dbReference type="ARBA" id="ARBA00022737"/>
    </source>
</evidence>
<dbReference type="InterPro" id="IPR052749">
    <property type="entry name" value="Alpha-tectorin"/>
</dbReference>
<evidence type="ECO:0000256" key="6">
    <source>
        <dbReference type="ARBA" id="ARBA00023157"/>
    </source>
</evidence>
<dbReference type="Pfam" id="PF00094">
    <property type="entry name" value="VWD"/>
    <property type="match status" value="3"/>
</dbReference>
<keyword evidence="5" id="KW-0472">Membrane</keyword>
<keyword evidence="4" id="KW-0677">Repeat</keyword>
<sequence length="876" mass="97381">MIINARPVCVENWESVCTAWGDPHYITFDGRRFDFQGTCTYTMVQTCGKDSTLPTFTVQARNENRGSRHVSYIAMVTTQVFEYTIAMVRSEYGLVRVNNVRGPLPITLRGGTLQIHQRGQNAVLETSYGLQVLYDWKSYLIVRIPRLFHENVCGMCGNNNLNPNDDFMIPSGRQADNAGQLGSSWKTGASDASCSDDCNGACQVCPAERTMKYEALEFCGLLAESTTGPFRLCNTQVDPQPFVKGCAYDLCMNNGYRNILCQTFTTYTIACQNRGIQVYEWRTLTGCTPECPPNSVFKACGSACPETCMTTTTLASCNKPCVETCQCIEGFVLSNGICIPRSRCGCIYEGRLYDPNGKFWLENCQMQCFCNPLSRQVECKKSRCRKAEECGVKNGILNCYPVNYVTCSASGDPHYTTFDGLKYDFMSTCTYLFSGLCQLYTRLEDFKVYVQNEKRNRKPVSYTKLVGITTYGTEVVVSKEYPGKVRLNGLLINLPYTVNNGKIQMYRRGGKAVIETDFGLKLTFDWWSSLTLTIPTTYIKAVCGLCGNFDRDKSNDLIIREDSVASSPTVYGNSWKLKDIAGCTEEPVDDCPKMRPMVAEQQQSLNNCGILLDPFGPFRDCRSKVDPAGYFQDCIYDFCFYEGRQDIFCQVIAAYAADCRSAGAAVYPWRNEQFCRMNCPKNSHYELCAPGCGASCSDLFTPFGCDSSCTEDCVCDDGFLLSDSQCVSISQCGCLYNGLYYKAGSVFYPTGSCNLQCSCTNSGLVNCTTSSCGPNEACKVVDGVRRCHPIGSATCSASGDPHYFTFDKLAYDFQGNCSYILAKTCFTRPNLEPFSVTVENENWGNKKVAVTKLVSVEVYGAIITLTQRKPWTIKVG</sequence>
<evidence type="ECO:0000256" key="1">
    <source>
        <dbReference type="ARBA" id="ARBA00004236"/>
    </source>
</evidence>
<dbReference type="SMART" id="SM00216">
    <property type="entry name" value="VWD"/>
    <property type="match status" value="2"/>
</dbReference>
<reference evidence="9" key="1">
    <citation type="journal article" date="2022" name="bioRxiv">
        <title>Sequencing and chromosome-scale assembly of the giantPleurodeles waltlgenome.</title>
        <authorList>
            <person name="Brown T."/>
            <person name="Elewa A."/>
            <person name="Iarovenko S."/>
            <person name="Subramanian E."/>
            <person name="Araus A.J."/>
            <person name="Petzold A."/>
            <person name="Susuki M."/>
            <person name="Suzuki K.-i.T."/>
            <person name="Hayashi T."/>
            <person name="Toyoda A."/>
            <person name="Oliveira C."/>
            <person name="Osipova E."/>
            <person name="Leigh N.D."/>
            <person name="Simon A."/>
            <person name="Yun M.H."/>
        </authorList>
    </citation>
    <scope>NUCLEOTIDE SEQUENCE</scope>
    <source>
        <strain evidence="9">20211129_DDA</strain>
        <tissue evidence="9">Liver</tissue>
    </source>
</reference>
<accession>A0AAV7PWC1</accession>
<dbReference type="InterPro" id="IPR001007">
    <property type="entry name" value="VWF_dom"/>
</dbReference>
<keyword evidence="2" id="KW-1003">Cell membrane</keyword>
<feature type="domain" description="VWFD" evidence="8">
    <location>
        <begin position="405"/>
        <end position="584"/>
    </location>
</feature>
<dbReference type="AlphaFoldDB" id="A0AAV7PWC1"/>
<proteinExistence type="predicted"/>
<keyword evidence="7" id="KW-0325">Glycoprotein</keyword>
<dbReference type="InterPro" id="IPR036084">
    <property type="entry name" value="Ser_inhib-like_sf"/>
</dbReference>
<dbReference type="Proteomes" id="UP001066276">
    <property type="component" value="Chromosome 7"/>
</dbReference>
<dbReference type="Gene3D" id="2.10.25.10">
    <property type="entry name" value="Laminin"/>
    <property type="match status" value="2"/>
</dbReference>
<gene>
    <name evidence="9" type="ORF">NDU88_010651</name>
</gene>
<dbReference type="Pfam" id="PF12714">
    <property type="entry name" value="TILa"/>
    <property type="match status" value="1"/>
</dbReference>
<dbReference type="PANTHER" id="PTHR46160">
    <property type="entry name" value="ALPHA-TECTORIN-RELATED"/>
    <property type="match status" value="1"/>
</dbReference>
<keyword evidence="10" id="KW-1185">Reference proteome</keyword>
<dbReference type="Pfam" id="PF08742">
    <property type="entry name" value="C8"/>
    <property type="match status" value="2"/>
</dbReference>
<dbReference type="PROSITE" id="PS51233">
    <property type="entry name" value="VWFD"/>
    <property type="match status" value="3"/>
</dbReference>
<evidence type="ECO:0000259" key="8">
    <source>
        <dbReference type="PROSITE" id="PS51233"/>
    </source>
</evidence>